<protein>
    <submittedName>
        <fullName evidence="1">Uncharacterized protein</fullName>
    </submittedName>
</protein>
<proteinExistence type="predicted"/>
<accession>A0A859TWE9</accession>
<dbReference type="RefSeq" id="WP_016808250.1">
    <property type="nucleotide sequence ID" value="NZ_CP024679.1"/>
</dbReference>
<organism evidence="1">
    <name type="scientific">Citrobacter freundii</name>
    <dbReference type="NCBI Taxonomy" id="546"/>
    <lineage>
        <taxon>Bacteria</taxon>
        <taxon>Pseudomonadati</taxon>
        <taxon>Pseudomonadota</taxon>
        <taxon>Gammaproteobacteria</taxon>
        <taxon>Enterobacterales</taxon>
        <taxon>Enterobacteriaceae</taxon>
        <taxon>Citrobacter</taxon>
        <taxon>Citrobacter freundii complex</taxon>
    </lineage>
</organism>
<reference evidence="1" key="1">
    <citation type="submission" date="2021-07" db="EMBL/GenBank/DDBJ databases">
        <authorList>
            <consortium name="Clinical and Environmental Microbiology Branch: Whole genome sequencing antimicrobial resistance pathogens in the healthcare setting"/>
        </authorList>
    </citation>
    <scope>NUCLEOTIDE SEQUENCE</scope>
    <source>
        <strain evidence="1">2021DK-00049</strain>
    </source>
</reference>
<sequence length="190" mass="21146">MANGAGQVARILYKEIVEGDRRKADAESNDSDSGGGARDFRFPYEAVLPAVELIFPNKILRGGKAVHQGTFFWNEPDSTQVVSRAAEFMSPTKSRPREGWISQVPKFSCFDSDRMPSGGIGNRVLLLLIQLHDQSVWPHFAEEATLRVKGVWDPSVAQELLSCLDAQRAANRAVIGYIDFTNMRRFCNGK</sequence>
<name>A0A859TWE9_CITFR</name>
<dbReference type="EMBL" id="ABBJDF010000028">
    <property type="protein sequence ID" value="EHT9941152.1"/>
    <property type="molecule type" value="Genomic_DNA"/>
</dbReference>
<comment type="caution">
    <text evidence="1">The sequence shown here is derived from an EMBL/GenBank/DDBJ whole genome shotgun (WGS) entry which is preliminary data.</text>
</comment>
<gene>
    <name evidence="1" type="ORF">KY227_004283</name>
</gene>
<evidence type="ECO:0000313" key="1">
    <source>
        <dbReference type="EMBL" id="EHT9941152.1"/>
    </source>
</evidence>
<dbReference type="AlphaFoldDB" id="A0A859TWE9"/>